<keyword evidence="3" id="KW-1185">Reference proteome</keyword>
<evidence type="ECO:0000256" key="1">
    <source>
        <dbReference type="SAM" id="MobiDB-lite"/>
    </source>
</evidence>
<comment type="caution">
    <text evidence="2">The sequence shown here is derived from an EMBL/GenBank/DDBJ whole genome shotgun (WGS) entry which is preliminary data.</text>
</comment>
<name>A0A9P0ZDE0_CUSEU</name>
<reference evidence="2" key="1">
    <citation type="submission" date="2022-07" db="EMBL/GenBank/DDBJ databases">
        <authorList>
            <person name="Macas J."/>
            <person name="Novak P."/>
            <person name="Neumann P."/>
        </authorList>
    </citation>
    <scope>NUCLEOTIDE SEQUENCE</scope>
</reference>
<dbReference type="OrthoDB" id="10313869at2759"/>
<proteinExistence type="predicted"/>
<protein>
    <submittedName>
        <fullName evidence="2">Uncharacterized protein</fullName>
    </submittedName>
</protein>
<organism evidence="2 3">
    <name type="scientific">Cuscuta europaea</name>
    <name type="common">European dodder</name>
    <dbReference type="NCBI Taxonomy" id="41803"/>
    <lineage>
        <taxon>Eukaryota</taxon>
        <taxon>Viridiplantae</taxon>
        <taxon>Streptophyta</taxon>
        <taxon>Embryophyta</taxon>
        <taxon>Tracheophyta</taxon>
        <taxon>Spermatophyta</taxon>
        <taxon>Magnoliopsida</taxon>
        <taxon>eudicotyledons</taxon>
        <taxon>Gunneridae</taxon>
        <taxon>Pentapetalae</taxon>
        <taxon>asterids</taxon>
        <taxon>lamiids</taxon>
        <taxon>Solanales</taxon>
        <taxon>Convolvulaceae</taxon>
        <taxon>Cuscuteae</taxon>
        <taxon>Cuscuta</taxon>
        <taxon>Cuscuta subgen. Cuscuta</taxon>
    </lineage>
</organism>
<dbReference type="EMBL" id="CAMAPE010000035">
    <property type="protein sequence ID" value="CAH9096166.1"/>
    <property type="molecule type" value="Genomic_DNA"/>
</dbReference>
<gene>
    <name evidence="2" type="ORF">CEURO_LOCUS13301</name>
</gene>
<dbReference type="Proteomes" id="UP001152484">
    <property type="component" value="Unassembled WGS sequence"/>
</dbReference>
<evidence type="ECO:0000313" key="2">
    <source>
        <dbReference type="EMBL" id="CAH9096166.1"/>
    </source>
</evidence>
<feature type="region of interest" description="Disordered" evidence="1">
    <location>
        <begin position="59"/>
        <end position="110"/>
    </location>
</feature>
<evidence type="ECO:0000313" key="3">
    <source>
        <dbReference type="Proteomes" id="UP001152484"/>
    </source>
</evidence>
<sequence length="110" mass="12469">MAFRVKMQPTYNAASVLKVSEDAGIIKFITEQLRMYEEKTNHANGEHVLDDHVQCESQSVSATGDYDPNDSSPSVTPCKRSMEKQFDDLQPQDKATQFSATKIEKRIKKE</sequence>
<dbReference type="AlphaFoldDB" id="A0A9P0ZDE0"/>
<accession>A0A9P0ZDE0</accession>